<evidence type="ECO:0000313" key="3">
    <source>
        <dbReference type="Proteomes" id="UP000029981"/>
    </source>
</evidence>
<dbReference type="Proteomes" id="UP000029981">
    <property type="component" value="Chromosome 4"/>
</dbReference>
<keyword evidence="3" id="KW-1185">Reference proteome</keyword>
<gene>
    <name evidence="2" type="ORF">Csa_4G614205</name>
</gene>
<proteinExistence type="predicted"/>
<feature type="region of interest" description="Disordered" evidence="1">
    <location>
        <begin position="1"/>
        <end position="20"/>
    </location>
</feature>
<sequence>MKNGEFQQKNTQNVERQEKESWAPWKWSLGLVSCSSLLGPPQMGFFFDHFSLRDLFNFGIDVTVLEFLGQLL</sequence>
<name>A0A0A0L2X3_CUCSA</name>
<reference evidence="2 3" key="4">
    <citation type="journal article" date="2011" name="BMC Genomics">
        <title>RNA-Seq improves annotation of protein-coding genes in the cucumber genome.</title>
        <authorList>
            <person name="Li Z."/>
            <person name="Zhang Z."/>
            <person name="Yan P."/>
            <person name="Huang S."/>
            <person name="Fei Z."/>
            <person name="Lin K."/>
        </authorList>
    </citation>
    <scope>NUCLEOTIDE SEQUENCE [LARGE SCALE GENOMIC DNA]</scope>
    <source>
        <strain evidence="3">cv. 9930</strain>
    </source>
</reference>
<accession>A0A0A0L2X3</accession>
<reference evidence="2 3" key="2">
    <citation type="journal article" date="2009" name="PLoS ONE">
        <title>An integrated genetic and cytogenetic map of the cucumber genome.</title>
        <authorList>
            <person name="Ren Y."/>
            <person name="Zhang Z."/>
            <person name="Liu J."/>
            <person name="Staub J.E."/>
            <person name="Han Y."/>
            <person name="Cheng Z."/>
            <person name="Li X."/>
            <person name="Lu J."/>
            <person name="Miao H."/>
            <person name="Kang H."/>
            <person name="Xie B."/>
            <person name="Gu X."/>
            <person name="Wang X."/>
            <person name="Du Y."/>
            <person name="Jin W."/>
            <person name="Huang S."/>
        </authorList>
    </citation>
    <scope>NUCLEOTIDE SEQUENCE [LARGE SCALE GENOMIC DNA]</scope>
    <source>
        <strain evidence="3">cv. 9930</strain>
    </source>
</reference>
<feature type="compositionally biased region" description="Polar residues" evidence="1">
    <location>
        <begin position="1"/>
        <end position="14"/>
    </location>
</feature>
<reference evidence="2 3" key="3">
    <citation type="journal article" date="2010" name="BMC Genomics">
        <title>Transcriptome sequencing and comparative analysis of cucumber flowers with different sex types.</title>
        <authorList>
            <person name="Guo S."/>
            <person name="Zheng Y."/>
            <person name="Joung J.G."/>
            <person name="Liu S."/>
            <person name="Zhang Z."/>
            <person name="Crasta O.R."/>
            <person name="Sobral B.W."/>
            <person name="Xu Y."/>
            <person name="Huang S."/>
            <person name="Fei Z."/>
        </authorList>
    </citation>
    <scope>NUCLEOTIDE SEQUENCE [LARGE SCALE GENOMIC DNA]</scope>
    <source>
        <strain evidence="3">cv. 9930</strain>
    </source>
</reference>
<evidence type="ECO:0000256" key="1">
    <source>
        <dbReference type="SAM" id="MobiDB-lite"/>
    </source>
</evidence>
<organism evidence="2 3">
    <name type="scientific">Cucumis sativus</name>
    <name type="common">Cucumber</name>
    <dbReference type="NCBI Taxonomy" id="3659"/>
    <lineage>
        <taxon>Eukaryota</taxon>
        <taxon>Viridiplantae</taxon>
        <taxon>Streptophyta</taxon>
        <taxon>Embryophyta</taxon>
        <taxon>Tracheophyta</taxon>
        <taxon>Spermatophyta</taxon>
        <taxon>Magnoliopsida</taxon>
        <taxon>eudicotyledons</taxon>
        <taxon>Gunneridae</taxon>
        <taxon>Pentapetalae</taxon>
        <taxon>rosids</taxon>
        <taxon>fabids</taxon>
        <taxon>Cucurbitales</taxon>
        <taxon>Cucurbitaceae</taxon>
        <taxon>Benincaseae</taxon>
        <taxon>Cucumis</taxon>
    </lineage>
</organism>
<dbReference type="AlphaFoldDB" id="A0A0A0L2X3"/>
<dbReference type="Gramene" id="KGN54947">
    <property type="protein sequence ID" value="KGN54947"/>
    <property type="gene ID" value="Csa_4G614205"/>
</dbReference>
<dbReference type="EMBL" id="CM002925">
    <property type="protein sequence ID" value="KGN54947.1"/>
    <property type="molecule type" value="Genomic_DNA"/>
</dbReference>
<reference evidence="2 3" key="1">
    <citation type="journal article" date="2009" name="Nat. Genet.">
        <title>The genome of the cucumber, Cucumis sativus L.</title>
        <authorList>
            <person name="Huang S."/>
            <person name="Li R."/>
            <person name="Zhang Z."/>
            <person name="Li L."/>
            <person name="Gu X."/>
            <person name="Fan W."/>
            <person name="Lucas W.J."/>
            <person name="Wang X."/>
            <person name="Xie B."/>
            <person name="Ni P."/>
            <person name="Ren Y."/>
            <person name="Zhu H."/>
            <person name="Li J."/>
            <person name="Lin K."/>
            <person name="Jin W."/>
            <person name="Fei Z."/>
            <person name="Li G."/>
            <person name="Staub J."/>
            <person name="Kilian A."/>
            <person name="van der Vossen E.A."/>
            <person name="Wu Y."/>
            <person name="Guo J."/>
            <person name="He J."/>
            <person name="Jia Z."/>
            <person name="Ren Y."/>
            <person name="Tian G."/>
            <person name="Lu Y."/>
            <person name="Ruan J."/>
            <person name="Qian W."/>
            <person name="Wang M."/>
            <person name="Huang Q."/>
            <person name="Li B."/>
            <person name="Xuan Z."/>
            <person name="Cao J."/>
            <person name="Asan"/>
            <person name="Wu Z."/>
            <person name="Zhang J."/>
            <person name="Cai Q."/>
            <person name="Bai Y."/>
            <person name="Zhao B."/>
            <person name="Han Y."/>
            <person name="Li Y."/>
            <person name="Li X."/>
            <person name="Wang S."/>
            <person name="Shi Q."/>
            <person name="Liu S."/>
            <person name="Cho W.K."/>
            <person name="Kim J.Y."/>
            <person name="Xu Y."/>
            <person name="Heller-Uszynska K."/>
            <person name="Miao H."/>
            <person name="Cheng Z."/>
            <person name="Zhang S."/>
            <person name="Wu J."/>
            <person name="Yang Y."/>
            <person name="Kang H."/>
            <person name="Li M."/>
            <person name="Liang H."/>
            <person name="Ren X."/>
            <person name="Shi Z."/>
            <person name="Wen M."/>
            <person name="Jian M."/>
            <person name="Yang H."/>
            <person name="Zhang G."/>
            <person name="Yang Z."/>
            <person name="Chen R."/>
            <person name="Liu S."/>
            <person name="Li J."/>
            <person name="Ma L."/>
            <person name="Liu H."/>
            <person name="Zhou Y."/>
            <person name="Zhao J."/>
            <person name="Fang X."/>
            <person name="Li G."/>
            <person name="Fang L."/>
            <person name="Li Y."/>
            <person name="Liu D."/>
            <person name="Zheng H."/>
            <person name="Zhang Y."/>
            <person name="Qin N."/>
            <person name="Li Z."/>
            <person name="Yang G."/>
            <person name="Yang S."/>
            <person name="Bolund L."/>
            <person name="Kristiansen K."/>
            <person name="Zheng H."/>
            <person name="Li S."/>
            <person name="Zhang X."/>
            <person name="Yang H."/>
            <person name="Wang J."/>
            <person name="Sun R."/>
            <person name="Zhang B."/>
            <person name="Jiang S."/>
            <person name="Wang J."/>
            <person name="Du Y."/>
            <person name="Li S."/>
        </authorList>
    </citation>
    <scope>NUCLEOTIDE SEQUENCE [LARGE SCALE GENOMIC DNA]</scope>
    <source>
        <strain evidence="3">cv. 9930</strain>
    </source>
</reference>
<protein>
    <submittedName>
        <fullName evidence="2">Uncharacterized protein</fullName>
    </submittedName>
</protein>
<evidence type="ECO:0000313" key="2">
    <source>
        <dbReference type="EMBL" id="KGN54947.1"/>
    </source>
</evidence>